<evidence type="ECO:0000313" key="8">
    <source>
        <dbReference type="Proteomes" id="UP000049828"/>
    </source>
</evidence>
<keyword evidence="8" id="KW-1185">Reference proteome</keyword>
<evidence type="ECO:0000313" key="5">
    <source>
        <dbReference type="EMBL" id="RHA86865.1"/>
    </source>
</evidence>
<evidence type="ECO:0000313" key="4">
    <source>
        <dbReference type="EMBL" id="RGQ45252.1"/>
    </source>
</evidence>
<proteinExistence type="predicted"/>
<reference evidence="1" key="2">
    <citation type="submission" date="2015-05" db="EMBL/GenBank/DDBJ databases">
        <authorList>
            <person name="Wang D.B."/>
            <person name="Wang M."/>
        </authorList>
    </citation>
    <scope>NUCLEOTIDE SEQUENCE [LARGE SCALE GENOMIC DNA]</scope>
    <source>
        <strain evidence="1">L1-83</strain>
    </source>
</reference>
<dbReference type="STRING" id="360807.ERS852392_02467"/>
<evidence type="ECO:0000313" key="6">
    <source>
        <dbReference type="EMBL" id="RHC99204.1"/>
    </source>
</evidence>
<dbReference type="EMBL" id="QSKW01000037">
    <property type="protein sequence ID" value="RHE92165.1"/>
    <property type="molecule type" value="Genomic_DNA"/>
</dbReference>
<evidence type="ECO:0000313" key="10">
    <source>
        <dbReference type="Proteomes" id="UP000095453"/>
    </source>
</evidence>
<evidence type="ECO:0000313" key="3">
    <source>
        <dbReference type="EMBL" id="CUO20422.1"/>
    </source>
</evidence>
<dbReference type="Proteomes" id="UP000049828">
    <property type="component" value="Unassembled WGS sequence"/>
</dbReference>
<dbReference type="EMBL" id="CYXX01000019">
    <property type="protein sequence ID" value="CUN19973.1"/>
    <property type="molecule type" value="Genomic_DNA"/>
</dbReference>
<sequence>MEKVIFTDPDTKEKIEFYVLEETQINGKKFLFVTEEEDGDSEAYILKEIADENDDVVYEMVEDDNELAALGKVFAELIDDADIEY</sequence>
<dbReference type="AlphaFoldDB" id="A0A0M6WKG8"/>
<dbReference type="Pfam" id="PF06949">
    <property type="entry name" value="DUF1292"/>
    <property type="match status" value="1"/>
</dbReference>
<evidence type="ECO:0000313" key="11">
    <source>
        <dbReference type="Proteomes" id="UP000266391"/>
    </source>
</evidence>
<dbReference type="InterPro" id="IPR009711">
    <property type="entry name" value="UPF0473"/>
</dbReference>
<dbReference type="EMBL" id="CYYR01000018">
    <property type="protein sequence ID" value="CUO20422.1"/>
    <property type="molecule type" value="Genomic_DNA"/>
</dbReference>
<evidence type="ECO:0000313" key="9">
    <source>
        <dbReference type="Proteomes" id="UP000095395"/>
    </source>
</evidence>
<name>A0A0M6WKG8_9FIRM</name>
<evidence type="ECO:0000313" key="12">
    <source>
        <dbReference type="Proteomes" id="UP000283492"/>
    </source>
</evidence>
<evidence type="ECO:0000313" key="2">
    <source>
        <dbReference type="EMBL" id="CUN19973.1"/>
    </source>
</evidence>
<dbReference type="OrthoDB" id="1934714at2"/>
<dbReference type="GeneID" id="75163745"/>
<dbReference type="EMBL" id="QSFX01000023">
    <property type="protein sequence ID" value="RHA86865.1"/>
    <property type="molecule type" value="Genomic_DNA"/>
</dbReference>
<evidence type="ECO:0000313" key="7">
    <source>
        <dbReference type="EMBL" id="RHE92165.1"/>
    </source>
</evidence>
<dbReference type="EMBL" id="QSIQ01000036">
    <property type="protein sequence ID" value="RHC99204.1"/>
    <property type="molecule type" value="Genomic_DNA"/>
</dbReference>
<dbReference type="RefSeq" id="WP_007883935.1">
    <property type="nucleotide sequence ID" value="NZ_CABJFX010000023.1"/>
</dbReference>
<dbReference type="Proteomes" id="UP000266391">
    <property type="component" value="Unassembled WGS sequence"/>
</dbReference>
<evidence type="ECO:0000313" key="13">
    <source>
        <dbReference type="Proteomes" id="UP000283738"/>
    </source>
</evidence>
<protein>
    <submittedName>
        <fullName evidence="4">DUF1292 domain-containing protein</fullName>
    </submittedName>
    <submittedName>
        <fullName evidence="2">Protein of uncharacterized function (DUF1292)</fullName>
    </submittedName>
</protein>
<reference evidence="8" key="1">
    <citation type="submission" date="2015-05" db="EMBL/GenBank/DDBJ databases">
        <authorList>
            <consortium name="Pathogen Informatics"/>
        </authorList>
    </citation>
    <scope>NUCLEOTIDE SEQUENCE [LARGE SCALE GENOMIC DNA]</scope>
    <source>
        <strain evidence="3 9">2789STDY5608835</strain>
        <strain evidence="2 10">2789STDY5608887</strain>
        <strain evidence="8">L1-83</strain>
    </source>
</reference>
<dbReference type="Proteomes" id="UP000283738">
    <property type="component" value="Unassembled WGS sequence"/>
</dbReference>
<dbReference type="EMBL" id="QRTF01000050">
    <property type="protein sequence ID" value="RGQ45252.1"/>
    <property type="molecule type" value="Genomic_DNA"/>
</dbReference>
<reference evidence="11 12" key="3">
    <citation type="submission" date="2018-08" db="EMBL/GenBank/DDBJ databases">
        <title>A genome reference for cultivated species of the human gut microbiota.</title>
        <authorList>
            <person name="Zou Y."/>
            <person name="Xue W."/>
            <person name="Luo G."/>
        </authorList>
    </citation>
    <scope>NUCLEOTIDE SEQUENCE [LARGE SCALE GENOMIC DNA]</scope>
    <source>
        <strain evidence="4 13">AF28-15</strain>
        <strain evidence="7 14">AM27-11</strain>
        <strain evidence="6 11">AM32-8LB</strain>
        <strain evidence="5 12">AM42-1AC</strain>
    </source>
</reference>
<gene>
    <name evidence="7" type="ORF">DW707_16060</name>
    <name evidence="6" type="ORF">DW813_15350</name>
    <name evidence="5" type="ORF">DW914_12225</name>
    <name evidence="4" type="ORF">DWY96_15915</name>
    <name evidence="3" type="ORF">ERS852392_02467</name>
    <name evidence="2" type="ORF">ERS852444_02363</name>
    <name evidence="1" type="ORF">RIL183_02621</name>
</gene>
<dbReference type="Proteomes" id="UP000095395">
    <property type="component" value="Unassembled WGS sequence"/>
</dbReference>
<dbReference type="Proteomes" id="UP000283492">
    <property type="component" value="Unassembled WGS sequence"/>
</dbReference>
<evidence type="ECO:0000313" key="1">
    <source>
        <dbReference type="EMBL" id="CRL36969.1"/>
    </source>
</evidence>
<evidence type="ECO:0000313" key="14">
    <source>
        <dbReference type="Proteomes" id="UP000286271"/>
    </source>
</evidence>
<dbReference type="Proteomes" id="UP000095453">
    <property type="component" value="Unassembled WGS sequence"/>
</dbReference>
<accession>A0A0M6WKG8</accession>
<dbReference type="EMBL" id="CVRS01000067">
    <property type="protein sequence ID" value="CRL36969.1"/>
    <property type="molecule type" value="Genomic_DNA"/>
</dbReference>
<dbReference type="Proteomes" id="UP000286271">
    <property type="component" value="Unassembled WGS sequence"/>
</dbReference>
<organism evidence="1 8">
    <name type="scientific">Roseburia inulinivorans</name>
    <dbReference type="NCBI Taxonomy" id="360807"/>
    <lineage>
        <taxon>Bacteria</taxon>
        <taxon>Bacillati</taxon>
        <taxon>Bacillota</taxon>
        <taxon>Clostridia</taxon>
        <taxon>Lachnospirales</taxon>
        <taxon>Lachnospiraceae</taxon>
        <taxon>Roseburia</taxon>
    </lineage>
</organism>